<sequence length="124" mass="13833">MVHMGKMRECFKRGIMGCLPSKKRDEENTSSDTSSTAQRVHPNRKDASKKHEKSVLAPTIQMVNEDTLKLLKEIGELKVFQTANNADHKRNIDLHQDIILALENPTKGSNAVTSLSSATESNMK</sequence>
<keyword evidence="3" id="KW-1185">Reference proteome</keyword>
<organism evidence="2 3">
    <name type="scientific">Porites evermanni</name>
    <dbReference type="NCBI Taxonomy" id="104178"/>
    <lineage>
        <taxon>Eukaryota</taxon>
        <taxon>Metazoa</taxon>
        <taxon>Cnidaria</taxon>
        <taxon>Anthozoa</taxon>
        <taxon>Hexacorallia</taxon>
        <taxon>Scleractinia</taxon>
        <taxon>Fungiina</taxon>
        <taxon>Poritidae</taxon>
        <taxon>Porites</taxon>
    </lineage>
</organism>
<protein>
    <submittedName>
        <fullName evidence="2">Uncharacterized protein</fullName>
    </submittedName>
</protein>
<evidence type="ECO:0000256" key="1">
    <source>
        <dbReference type="SAM" id="MobiDB-lite"/>
    </source>
</evidence>
<proteinExistence type="predicted"/>
<gene>
    <name evidence="2" type="ORF">PEVE_00042912</name>
</gene>
<evidence type="ECO:0000313" key="2">
    <source>
        <dbReference type="EMBL" id="CAH3143679.1"/>
    </source>
</evidence>
<name>A0ABN8PH51_9CNID</name>
<dbReference type="Proteomes" id="UP001159427">
    <property type="component" value="Unassembled WGS sequence"/>
</dbReference>
<reference evidence="2 3" key="1">
    <citation type="submission" date="2022-05" db="EMBL/GenBank/DDBJ databases">
        <authorList>
            <consortium name="Genoscope - CEA"/>
            <person name="William W."/>
        </authorList>
    </citation>
    <scope>NUCLEOTIDE SEQUENCE [LARGE SCALE GENOMIC DNA]</scope>
</reference>
<comment type="caution">
    <text evidence="2">The sequence shown here is derived from an EMBL/GenBank/DDBJ whole genome shotgun (WGS) entry which is preliminary data.</text>
</comment>
<dbReference type="EMBL" id="CALNXI010000858">
    <property type="protein sequence ID" value="CAH3143679.1"/>
    <property type="molecule type" value="Genomic_DNA"/>
</dbReference>
<evidence type="ECO:0000313" key="3">
    <source>
        <dbReference type="Proteomes" id="UP001159427"/>
    </source>
</evidence>
<accession>A0ABN8PH51</accession>
<feature type="region of interest" description="Disordered" evidence="1">
    <location>
        <begin position="17"/>
        <end position="54"/>
    </location>
</feature>